<evidence type="ECO:0000256" key="18">
    <source>
        <dbReference type="ARBA" id="ARBA00047848"/>
    </source>
</evidence>
<dbReference type="Pfam" id="PF01817">
    <property type="entry name" value="CM_2"/>
    <property type="match status" value="1"/>
</dbReference>
<evidence type="ECO:0000256" key="14">
    <source>
        <dbReference type="ARBA" id="ARBA00023239"/>
    </source>
</evidence>
<evidence type="ECO:0000256" key="16">
    <source>
        <dbReference type="ARBA" id="ARBA00031175"/>
    </source>
</evidence>
<evidence type="ECO:0000256" key="15">
    <source>
        <dbReference type="ARBA" id="ARBA00023268"/>
    </source>
</evidence>
<gene>
    <name evidence="23" type="primary">PHEA</name>
    <name evidence="23" type="ordered locus">WS0332</name>
</gene>
<dbReference type="UniPathway" id="UPA00120">
    <property type="reaction ID" value="UER00203"/>
</dbReference>
<keyword evidence="11" id="KW-0057">Aromatic amino acid biosynthesis</keyword>
<reference evidence="23 24" key="1">
    <citation type="journal article" date="2003" name="Proc. Natl. Acad. Sci. U.S.A.">
        <title>Complete genome sequence and analysis of Wolinella succinogenes.</title>
        <authorList>
            <person name="Baar C."/>
            <person name="Eppinger M."/>
            <person name="Raddatz G."/>
            <person name="Simon JM."/>
            <person name="Lanz C."/>
            <person name="Klimmek O."/>
            <person name="Nandakumar R."/>
            <person name="Gross R."/>
            <person name="Rosinus A."/>
            <person name="Keller H."/>
            <person name="Jagtap P."/>
            <person name="Linke B."/>
            <person name="Meyer F."/>
            <person name="Lederer H."/>
            <person name="Schuster S.C."/>
        </authorList>
    </citation>
    <scope>NUCLEOTIDE SEQUENCE [LARGE SCALE GENOMIC DNA]</scope>
    <source>
        <strain evidence="24">ATCC 29543 / DSM 1740 / CCUG 13145 / JCM 31913 / LMG 7466 / NCTC 11488 / FDC 602W</strain>
    </source>
</reference>
<dbReference type="Gene3D" id="3.40.190.10">
    <property type="entry name" value="Periplasmic binding protein-like II"/>
    <property type="match status" value="2"/>
</dbReference>
<evidence type="ECO:0000256" key="19">
    <source>
        <dbReference type="PIRSR" id="PIRSR001500-2"/>
    </source>
</evidence>
<name>Q7MAC8_WOLSU</name>
<dbReference type="InterPro" id="IPR002701">
    <property type="entry name" value="CM_II_prokaryot"/>
</dbReference>
<dbReference type="KEGG" id="wsu:WS0332"/>
<dbReference type="Gene3D" id="3.30.70.260">
    <property type="match status" value="1"/>
</dbReference>
<evidence type="ECO:0000259" key="21">
    <source>
        <dbReference type="PROSITE" id="PS51171"/>
    </source>
</evidence>
<dbReference type="InterPro" id="IPR008242">
    <property type="entry name" value="Chor_mutase/pphenate_deHydtase"/>
</dbReference>
<dbReference type="GO" id="GO:0005737">
    <property type="term" value="C:cytoplasm"/>
    <property type="evidence" value="ECO:0007669"/>
    <property type="project" value="UniProtKB-SubCell"/>
</dbReference>
<evidence type="ECO:0000256" key="5">
    <source>
        <dbReference type="ARBA" id="ARBA00004817"/>
    </source>
</evidence>
<dbReference type="eggNOG" id="COG1605">
    <property type="taxonomic scope" value="Bacteria"/>
</dbReference>
<dbReference type="GO" id="GO:0004664">
    <property type="term" value="F:prephenate dehydratase activity"/>
    <property type="evidence" value="ECO:0007669"/>
    <property type="project" value="UniProtKB-EC"/>
</dbReference>
<dbReference type="NCBIfam" id="TIGR01807">
    <property type="entry name" value="CM_P2"/>
    <property type="match status" value="1"/>
</dbReference>
<dbReference type="PANTHER" id="PTHR21022">
    <property type="entry name" value="PREPHENATE DEHYDRATASE P PROTEIN"/>
    <property type="match status" value="1"/>
</dbReference>
<feature type="domain" description="ACT" evidence="22">
    <location>
        <begin position="277"/>
        <end position="355"/>
    </location>
</feature>
<proteinExistence type="predicted"/>
<feature type="site" description="Essential for prephenate dehydratase activity" evidence="19">
    <location>
        <position position="256"/>
    </location>
</feature>
<evidence type="ECO:0000259" key="20">
    <source>
        <dbReference type="PROSITE" id="PS51168"/>
    </source>
</evidence>
<evidence type="ECO:0000256" key="12">
    <source>
        <dbReference type="ARBA" id="ARBA00023222"/>
    </source>
</evidence>
<dbReference type="GO" id="GO:0009094">
    <property type="term" value="P:L-phenylalanine biosynthetic process"/>
    <property type="evidence" value="ECO:0007669"/>
    <property type="project" value="UniProtKB-UniPathway"/>
</dbReference>
<dbReference type="eggNOG" id="COG0077">
    <property type="taxonomic scope" value="Bacteria"/>
</dbReference>
<dbReference type="GO" id="GO:0004106">
    <property type="term" value="F:chorismate mutase activity"/>
    <property type="evidence" value="ECO:0007669"/>
    <property type="project" value="UniProtKB-EC"/>
</dbReference>
<evidence type="ECO:0000256" key="8">
    <source>
        <dbReference type="ARBA" id="ARBA00014401"/>
    </source>
</evidence>
<keyword evidence="15" id="KW-0511">Multifunctional enzyme</keyword>
<keyword evidence="24" id="KW-1185">Reference proteome</keyword>
<dbReference type="PROSITE" id="PS00857">
    <property type="entry name" value="PREPHENATE_DEHYDR_1"/>
    <property type="match status" value="1"/>
</dbReference>
<dbReference type="GO" id="GO:0046417">
    <property type="term" value="P:chorismate metabolic process"/>
    <property type="evidence" value="ECO:0007669"/>
    <property type="project" value="InterPro"/>
</dbReference>
<keyword evidence="10" id="KW-0028">Amino-acid biosynthesis</keyword>
<dbReference type="RefSeq" id="WP_011138282.1">
    <property type="nucleotide sequence ID" value="NC_005090.1"/>
</dbReference>
<protein>
    <recommendedName>
        <fullName evidence="8">Bifunctional chorismate mutase/prephenate dehydratase</fullName>
        <ecNumber evidence="7">4.2.1.51</ecNumber>
        <ecNumber evidence="6">5.4.99.5</ecNumber>
    </recommendedName>
    <alternativeName>
        <fullName evidence="17">Chorismate mutase-prephenate dehydratase</fullName>
    </alternativeName>
    <alternativeName>
        <fullName evidence="16">p-protein</fullName>
    </alternativeName>
</protein>
<feature type="domain" description="Prephenate dehydratase" evidence="21">
    <location>
        <begin position="87"/>
        <end position="263"/>
    </location>
</feature>
<dbReference type="InterPro" id="IPR018528">
    <property type="entry name" value="Preph_deHydtase_CS"/>
</dbReference>
<dbReference type="PROSITE" id="PS51168">
    <property type="entry name" value="CHORISMATE_MUT_2"/>
    <property type="match status" value="1"/>
</dbReference>
<comment type="catalytic activity">
    <reaction evidence="1">
        <text>chorismate = prephenate</text>
        <dbReference type="Rhea" id="RHEA:13897"/>
        <dbReference type="ChEBI" id="CHEBI:29748"/>
        <dbReference type="ChEBI" id="CHEBI:29934"/>
        <dbReference type="EC" id="5.4.99.5"/>
    </reaction>
</comment>
<dbReference type="InterPro" id="IPR001086">
    <property type="entry name" value="Preph_deHydtase"/>
</dbReference>
<dbReference type="SMART" id="SM00830">
    <property type="entry name" value="CM_2"/>
    <property type="match status" value="1"/>
</dbReference>
<dbReference type="InterPro" id="IPR002912">
    <property type="entry name" value="ACT_dom"/>
</dbReference>
<dbReference type="PANTHER" id="PTHR21022:SF19">
    <property type="entry name" value="PREPHENATE DEHYDRATASE-RELATED"/>
    <property type="match status" value="1"/>
</dbReference>
<dbReference type="Gene3D" id="1.20.59.10">
    <property type="entry name" value="Chorismate mutase"/>
    <property type="match status" value="1"/>
</dbReference>
<comment type="function">
    <text evidence="2">Catalyzes the Claisen rearrangement of chorismate to prephenate and the decarboxylation/dehydration of prephenate to phenylpyruvate.</text>
</comment>
<keyword evidence="13 23" id="KW-0413">Isomerase</keyword>
<keyword evidence="14" id="KW-0456">Lyase</keyword>
<dbReference type="SUPFAM" id="SSF55021">
    <property type="entry name" value="ACT-like"/>
    <property type="match status" value="1"/>
</dbReference>
<dbReference type="PIRSF" id="PIRSF001500">
    <property type="entry name" value="Chor_mut_pdt_Ppr"/>
    <property type="match status" value="1"/>
</dbReference>
<accession>Q7MAC8</accession>
<evidence type="ECO:0000256" key="3">
    <source>
        <dbReference type="ARBA" id="ARBA00004496"/>
    </source>
</evidence>
<keyword evidence="12" id="KW-0584">Phenylalanine biosynthesis</keyword>
<dbReference type="NCBIfam" id="NF008865">
    <property type="entry name" value="PRK11898.1"/>
    <property type="match status" value="1"/>
</dbReference>
<evidence type="ECO:0000256" key="9">
    <source>
        <dbReference type="ARBA" id="ARBA00022490"/>
    </source>
</evidence>
<dbReference type="PROSITE" id="PS00858">
    <property type="entry name" value="PREPHENATE_DEHYDR_2"/>
    <property type="match status" value="1"/>
</dbReference>
<evidence type="ECO:0000256" key="1">
    <source>
        <dbReference type="ARBA" id="ARBA00000824"/>
    </source>
</evidence>
<dbReference type="CDD" id="cd04905">
    <property type="entry name" value="ACT_CM-PDT"/>
    <property type="match status" value="1"/>
</dbReference>
<evidence type="ECO:0000256" key="13">
    <source>
        <dbReference type="ARBA" id="ARBA00023235"/>
    </source>
</evidence>
<dbReference type="InterPro" id="IPR036979">
    <property type="entry name" value="CM_dom_sf"/>
</dbReference>
<dbReference type="PROSITE" id="PS51671">
    <property type="entry name" value="ACT"/>
    <property type="match status" value="1"/>
</dbReference>
<evidence type="ECO:0000313" key="23">
    <source>
        <dbReference type="EMBL" id="CAE09482.1"/>
    </source>
</evidence>
<dbReference type="UniPathway" id="UPA00121">
    <property type="reaction ID" value="UER00345"/>
</dbReference>
<evidence type="ECO:0000256" key="17">
    <source>
        <dbReference type="ARBA" id="ARBA00031520"/>
    </source>
</evidence>
<sequence length="355" mass="39965">MDLQKFREEIDSVDDQILRLLNQRMEVVKLIGRHKKMEGSVIYRPEREREIIARLNSLNQGLLNEAAIEAIYLEIFAVSRNLELPERVAYLGPLGSYTHQAAESRFGAMSEYLSMNNIASVFKTVESKRAKYGVVPIENNKNGIVGETLDLLGKSSLKIVAELTMPIHHTFATQCDSLKEIRRIYSKDIAFGQCLNFLSEYNLEEVERIPVDSTAKAAQLAASEPHTAAICSHIAAKLYHLPILFENIEDSSHNKTRFVIISDFKNQASGSDKTSIFADISHTDKPGALLGLLKDISGLGLNMTKIESRPRIDAAKDFAFCFFIDFEGHIDDENVQELLKRRGDEIKWLGSYVRG</sequence>
<evidence type="ECO:0000256" key="11">
    <source>
        <dbReference type="ARBA" id="ARBA00023141"/>
    </source>
</evidence>
<dbReference type="InterPro" id="IPR045865">
    <property type="entry name" value="ACT-like_dom_sf"/>
</dbReference>
<comment type="pathway">
    <text evidence="5">Metabolic intermediate biosynthesis; prephenate biosynthesis; prephenate from chorismate: step 1/1.</text>
</comment>
<dbReference type="EC" id="4.2.1.51" evidence="7"/>
<dbReference type="SUPFAM" id="SSF53850">
    <property type="entry name" value="Periplasmic binding protein-like II"/>
    <property type="match status" value="1"/>
</dbReference>
<evidence type="ECO:0000256" key="7">
    <source>
        <dbReference type="ARBA" id="ARBA00013147"/>
    </source>
</evidence>
<comment type="catalytic activity">
    <reaction evidence="18">
        <text>prephenate + H(+) = 3-phenylpyruvate + CO2 + H2O</text>
        <dbReference type="Rhea" id="RHEA:21648"/>
        <dbReference type="ChEBI" id="CHEBI:15377"/>
        <dbReference type="ChEBI" id="CHEBI:15378"/>
        <dbReference type="ChEBI" id="CHEBI:16526"/>
        <dbReference type="ChEBI" id="CHEBI:18005"/>
        <dbReference type="ChEBI" id="CHEBI:29934"/>
        <dbReference type="EC" id="4.2.1.51"/>
    </reaction>
</comment>
<evidence type="ECO:0000259" key="22">
    <source>
        <dbReference type="PROSITE" id="PS51671"/>
    </source>
</evidence>
<dbReference type="SUPFAM" id="SSF48600">
    <property type="entry name" value="Chorismate mutase II"/>
    <property type="match status" value="1"/>
</dbReference>
<dbReference type="InterPro" id="IPR036263">
    <property type="entry name" value="Chorismate_II_sf"/>
</dbReference>
<evidence type="ECO:0000256" key="6">
    <source>
        <dbReference type="ARBA" id="ARBA00012404"/>
    </source>
</evidence>
<dbReference type="PROSITE" id="PS51171">
    <property type="entry name" value="PREPHENATE_DEHYDR_3"/>
    <property type="match status" value="1"/>
</dbReference>
<comment type="subcellular location">
    <subcellularLocation>
        <location evidence="3">Cytoplasm</location>
    </subcellularLocation>
</comment>
<comment type="pathway">
    <text evidence="4">Amino-acid biosynthesis; L-phenylalanine biosynthesis; phenylpyruvate from prephenate: step 1/1.</text>
</comment>
<dbReference type="STRING" id="273121.WS0332"/>
<dbReference type="AlphaFoldDB" id="Q7MAC8"/>
<keyword evidence="9" id="KW-0963">Cytoplasm</keyword>
<dbReference type="EC" id="5.4.99.5" evidence="6"/>
<dbReference type="InterPro" id="IPR010957">
    <property type="entry name" value="G/b/e-P-prot_chorismate_mutase"/>
</dbReference>
<evidence type="ECO:0000313" key="24">
    <source>
        <dbReference type="Proteomes" id="UP000000422"/>
    </source>
</evidence>
<dbReference type="Proteomes" id="UP000000422">
    <property type="component" value="Chromosome"/>
</dbReference>
<feature type="domain" description="Chorismate mutase" evidence="20">
    <location>
        <begin position="1"/>
        <end position="87"/>
    </location>
</feature>
<dbReference type="EMBL" id="BX571657">
    <property type="protein sequence ID" value="CAE09482.1"/>
    <property type="molecule type" value="Genomic_DNA"/>
</dbReference>
<evidence type="ECO:0000256" key="2">
    <source>
        <dbReference type="ARBA" id="ARBA00002364"/>
    </source>
</evidence>
<dbReference type="CDD" id="cd13630">
    <property type="entry name" value="PBP2_PDT_1"/>
    <property type="match status" value="1"/>
</dbReference>
<evidence type="ECO:0000256" key="4">
    <source>
        <dbReference type="ARBA" id="ARBA00004741"/>
    </source>
</evidence>
<evidence type="ECO:0000256" key="10">
    <source>
        <dbReference type="ARBA" id="ARBA00022605"/>
    </source>
</evidence>
<dbReference type="HOGENOM" id="CLU_035008_1_0_7"/>
<organism evidence="24">
    <name type="scientific">Wolinella succinogenes (strain ATCC 29543 / DSM 1740 / CCUG 13145 / JCM 31913 / LMG 7466 / NCTC 11488 / FDC 602W)</name>
    <name type="common">Vibrio succinogenes</name>
    <dbReference type="NCBI Taxonomy" id="273121"/>
    <lineage>
        <taxon>Bacteria</taxon>
        <taxon>Pseudomonadati</taxon>
        <taxon>Campylobacterota</taxon>
        <taxon>Epsilonproteobacteria</taxon>
        <taxon>Campylobacterales</taxon>
        <taxon>Helicobacteraceae</taxon>
        <taxon>Wolinella</taxon>
    </lineage>
</organism>
<dbReference type="Pfam" id="PF00800">
    <property type="entry name" value="PDT"/>
    <property type="match status" value="1"/>
</dbReference>